<dbReference type="InterPro" id="IPR006616">
    <property type="entry name" value="DM9_repeat"/>
</dbReference>
<protein>
    <submittedName>
        <fullName evidence="1">Uncharacterized protein</fullName>
    </submittedName>
</protein>
<organism evidence="1 2">
    <name type="scientific">Nezara viridula</name>
    <name type="common">Southern green stink bug</name>
    <name type="synonym">Cimex viridulus</name>
    <dbReference type="NCBI Taxonomy" id="85310"/>
    <lineage>
        <taxon>Eukaryota</taxon>
        <taxon>Metazoa</taxon>
        <taxon>Ecdysozoa</taxon>
        <taxon>Arthropoda</taxon>
        <taxon>Hexapoda</taxon>
        <taxon>Insecta</taxon>
        <taxon>Pterygota</taxon>
        <taxon>Neoptera</taxon>
        <taxon>Paraneoptera</taxon>
        <taxon>Hemiptera</taxon>
        <taxon>Heteroptera</taxon>
        <taxon>Panheteroptera</taxon>
        <taxon>Pentatomomorpha</taxon>
        <taxon>Pentatomoidea</taxon>
        <taxon>Pentatomidae</taxon>
        <taxon>Pentatominae</taxon>
        <taxon>Nezara</taxon>
    </lineage>
</organism>
<gene>
    <name evidence="1" type="ORF">NEZAVI_LOCUS11862</name>
</gene>
<dbReference type="OrthoDB" id="1925699at2759"/>
<proteinExistence type="predicted"/>
<dbReference type="PANTHER" id="PTHR31649">
    <property type="entry name" value="AGAP009604-PA"/>
    <property type="match status" value="1"/>
</dbReference>
<evidence type="ECO:0000313" key="1">
    <source>
        <dbReference type="EMBL" id="CAH1403218.1"/>
    </source>
</evidence>
<dbReference type="EMBL" id="OV725081">
    <property type="protein sequence ID" value="CAH1403218.1"/>
    <property type="molecule type" value="Genomic_DNA"/>
</dbReference>
<dbReference type="PANTHER" id="PTHR31649:SF1">
    <property type="entry name" value="FARNESOIC ACID O-METHYL TRANSFERASE DOMAIN-CONTAINING PROTEIN"/>
    <property type="match status" value="1"/>
</dbReference>
<reference evidence="1" key="1">
    <citation type="submission" date="2022-01" db="EMBL/GenBank/DDBJ databases">
        <authorList>
            <person name="King R."/>
        </authorList>
    </citation>
    <scope>NUCLEOTIDE SEQUENCE</scope>
</reference>
<accession>A0A9P0HJN3</accession>
<name>A0A9P0HJN3_NEZVI</name>
<dbReference type="Pfam" id="PF11901">
    <property type="entry name" value="DM9"/>
    <property type="match status" value="1"/>
</dbReference>
<dbReference type="SMART" id="SM00696">
    <property type="entry name" value="DM9"/>
    <property type="match status" value="2"/>
</dbReference>
<keyword evidence="2" id="KW-1185">Reference proteome</keyword>
<evidence type="ECO:0000313" key="2">
    <source>
        <dbReference type="Proteomes" id="UP001152798"/>
    </source>
</evidence>
<sequence>MIPATAAHGYSGWIPPSHCVGTLRWVPCRGGQVPPDAVQAGMDQDGGHIYVGRANHEGDLLPAKVTPRHGCAFVPYNGVEVAKMEYEVLCSNHIAWKFCRYGEYPPEAIRIGNTKEGEPLFLGRTMIDGTMTPGKVHPSHRCLYVPYAGREHSFHEYEILILN</sequence>
<dbReference type="AlphaFoldDB" id="A0A9P0HJN3"/>
<dbReference type="Proteomes" id="UP001152798">
    <property type="component" value="Chromosome 5"/>
</dbReference>